<dbReference type="AlphaFoldDB" id="A0A9X7Z9A1"/>
<protein>
    <submittedName>
        <fullName evidence="2">(Fe-S)-binding protein</fullName>
    </submittedName>
</protein>
<proteinExistence type="predicted"/>
<accession>A0A9X7Z9A1</accession>
<sequence length="248" mass="27148">MRVSLFITCLVDSVFPNVGVGMTRILQQQGCEVVFPPQQTCCGQPSFNSGYTAESREVAKTFLQAFKDADIIVSPSGSCVGMIKHYYPELFANDPVLHKQALDVSNKIYEFSQFLVNVLHVEDLGAFFPQTATYHPSCHGSRLLGIKDEPMRLLSHVTGLELRDLPYANDCCGFGGTFSVKMGDISGAMVDEKAEHVLETGASVLIGTDMGCLMNIGGRMTRRGERIRVMHLAELLYEGIQNANGVTS</sequence>
<dbReference type="EMBL" id="CP071182">
    <property type="protein sequence ID" value="QSO49261.1"/>
    <property type="molecule type" value="Genomic_DNA"/>
</dbReference>
<dbReference type="RefSeq" id="WP_206658572.1">
    <property type="nucleotide sequence ID" value="NZ_CP071182.1"/>
</dbReference>
<feature type="domain" description="Cysteine-rich" evidence="1">
    <location>
        <begin position="133"/>
        <end position="216"/>
    </location>
</feature>
<evidence type="ECO:0000313" key="3">
    <source>
        <dbReference type="Proteomes" id="UP000663505"/>
    </source>
</evidence>
<dbReference type="InterPro" id="IPR004017">
    <property type="entry name" value="Cys_rich_dom"/>
</dbReference>
<evidence type="ECO:0000313" key="2">
    <source>
        <dbReference type="EMBL" id="QSO49261.1"/>
    </source>
</evidence>
<dbReference type="Pfam" id="PF02754">
    <property type="entry name" value="CCG"/>
    <property type="match status" value="2"/>
</dbReference>
<dbReference type="Proteomes" id="UP000663505">
    <property type="component" value="Chromosome"/>
</dbReference>
<organism evidence="2 3">
    <name type="scientific">Alicyclobacillus mengziensis</name>
    <dbReference type="NCBI Taxonomy" id="2931921"/>
    <lineage>
        <taxon>Bacteria</taxon>
        <taxon>Bacillati</taxon>
        <taxon>Bacillota</taxon>
        <taxon>Bacilli</taxon>
        <taxon>Bacillales</taxon>
        <taxon>Alicyclobacillaceae</taxon>
        <taxon>Alicyclobacillus</taxon>
    </lineage>
</organism>
<dbReference type="GO" id="GO:0005829">
    <property type="term" value="C:cytosol"/>
    <property type="evidence" value="ECO:0007669"/>
    <property type="project" value="TreeGrafter"/>
</dbReference>
<evidence type="ECO:0000259" key="1">
    <source>
        <dbReference type="Pfam" id="PF02754"/>
    </source>
</evidence>
<dbReference type="PANTHER" id="PTHR30296">
    <property type="entry name" value="UNCHARACTERIZED PROTEIN YKGE"/>
    <property type="match status" value="1"/>
</dbReference>
<name>A0A9X7Z9A1_9BACL</name>
<dbReference type="KEGG" id="afx:JZ786_10265"/>
<reference evidence="2 3" key="1">
    <citation type="submission" date="2021-02" db="EMBL/GenBank/DDBJ databases">
        <title>Alicyclobacillus curvatus sp. nov. and Alicyclobacillus mengziensis sp. nov., two acidophilic bacteria isolated from acid mine drainage.</title>
        <authorList>
            <person name="Huang Y."/>
        </authorList>
    </citation>
    <scope>NUCLEOTIDE SEQUENCE [LARGE SCALE GENOMIC DNA]</scope>
    <source>
        <strain evidence="2 3">S30H14</strain>
    </source>
</reference>
<dbReference type="PANTHER" id="PTHR30296:SF0">
    <property type="entry name" value="LACTATE UTILIZATION PROTEIN A"/>
    <property type="match status" value="1"/>
</dbReference>
<dbReference type="GO" id="GO:0016491">
    <property type="term" value="F:oxidoreductase activity"/>
    <property type="evidence" value="ECO:0007669"/>
    <property type="project" value="UniProtKB-ARBA"/>
</dbReference>
<keyword evidence="3" id="KW-1185">Reference proteome</keyword>
<gene>
    <name evidence="2" type="ORF">JZ786_10265</name>
</gene>
<feature type="domain" description="Cysteine-rich" evidence="1">
    <location>
        <begin position="3"/>
        <end position="84"/>
    </location>
</feature>